<accession>A0ABT0K0Q7</accession>
<gene>
    <name evidence="2" type="ORF">MXD59_16670</name>
</gene>
<dbReference type="RefSeq" id="WP_248815959.1">
    <property type="nucleotide sequence ID" value="NZ_JALKFT010000016.1"/>
</dbReference>
<dbReference type="InterPro" id="IPR029058">
    <property type="entry name" value="AB_hydrolase_fold"/>
</dbReference>
<dbReference type="PANTHER" id="PTHR46623">
    <property type="entry name" value="CARBOXYMETHYLENEBUTENOLIDASE-RELATED"/>
    <property type="match status" value="1"/>
</dbReference>
<comment type="caution">
    <text evidence="2">The sequence shown here is derived from an EMBL/GenBank/DDBJ whole genome shotgun (WGS) entry which is preliminary data.</text>
</comment>
<keyword evidence="3" id="KW-1185">Reference proteome</keyword>
<dbReference type="Pfam" id="PF01738">
    <property type="entry name" value="DLH"/>
    <property type="match status" value="1"/>
</dbReference>
<dbReference type="EMBL" id="JALKFT010000016">
    <property type="protein sequence ID" value="MCK9877382.1"/>
    <property type="molecule type" value="Genomic_DNA"/>
</dbReference>
<evidence type="ECO:0000313" key="2">
    <source>
        <dbReference type="EMBL" id="MCK9877382.1"/>
    </source>
</evidence>
<dbReference type="Proteomes" id="UP001201873">
    <property type="component" value="Unassembled WGS sequence"/>
</dbReference>
<sequence length="260" mass="27694">MTSRTNDATIRAGRVRALKSHLRAEVVRQGSVPLTVAAPAADDPPRGGIIVVQDARGITPYLMSVCDRLADAGWLTVAPHLYHREGIDEVDPTDGWPQAIPTMDRLTGEGIDTDVDAALAHLDAVGFDPSQRAILGFCMGGTVALHTATRYELPAAVSFYGGGVSTSAWPGVPALAEAAVQLRGPWLGLYGEQDQLISHDEIAALRAAAGRSGQATELISYPDAGHAFHSDDRDSVYRPAAAADAWSRTLAFLDHRVRPR</sequence>
<dbReference type="GO" id="GO:0016787">
    <property type="term" value="F:hydrolase activity"/>
    <property type="evidence" value="ECO:0007669"/>
    <property type="project" value="UniProtKB-KW"/>
</dbReference>
<organism evidence="2 3">
    <name type="scientific">Frankia umida</name>
    <dbReference type="NCBI Taxonomy" id="573489"/>
    <lineage>
        <taxon>Bacteria</taxon>
        <taxon>Bacillati</taxon>
        <taxon>Actinomycetota</taxon>
        <taxon>Actinomycetes</taxon>
        <taxon>Frankiales</taxon>
        <taxon>Frankiaceae</taxon>
        <taxon>Frankia</taxon>
    </lineage>
</organism>
<dbReference type="PANTHER" id="PTHR46623:SF6">
    <property type="entry name" value="ALPHA_BETA-HYDROLASES SUPERFAMILY PROTEIN"/>
    <property type="match status" value="1"/>
</dbReference>
<evidence type="ECO:0000313" key="3">
    <source>
        <dbReference type="Proteomes" id="UP001201873"/>
    </source>
</evidence>
<proteinExistence type="predicted"/>
<reference evidence="2 3" key="1">
    <citation type="submission" date="2022-04" db="EMBL/GenBank/DDBJ databases">
        <title>Genome diversity in the genus Frankia.</title>
        <authorList>
            <person name="Carlos-Shanley C."/>
            <person name="Hahn D."/>
        </authorList>
    </citation>
    <scope>NUCLEOTIDE SEQUENCE [LARGE SCALE GENOMIC DNA]</scope>
    <source>
        <strain evidence="2 3">Ag45/Mut15</strain>
    </source>
</reference>
<dbReference type="InterPro" id="IPR051049">
    <property type="entry name" value="Dienelactone_hydrolase-like"/>
</dbReference>
<protein>
    <submittedName>
        <fullName evidence="2">Dienelactone hydrolase family protein</fullName>
    </submittedName>
</protein>
<dbReference type="SUPFAM" id="SSF53474">
    <property type="entry name" value="alpha/beta-Hydrolases"/>
    <property type="match status" value="1"/>
</dbReference>
<dbReference type="InterPro" id="IPR002925">
    <property type="entry name" value="Dienelactn_hydro"/>
</dbReference>
<evidence type="ECO:0000259" key="1">
    <source>
        <dbReference type="Pfam" id="PF01738"/>
    </source>
</evidence>
<feature type="domain" description="Dienelactone hydrolase" evidence="1">
    <location>
        <begin position="42"/>
        <end position="255"/>
    </location>
</feature>
<dbReference type="Gene3D" id="3.40.50.1820">
    <property type="entry name" value="alpha/beta hydrolase"/>
    <property type="match status" value="1"/>
</dbReference>
<name>A0ABT0K0Q7_9ACTN</name>
<keyword evidence="2" id="KW-0378">Hydrolase</keyword>